<dbReference type="SUPFAM" id="SSF57756">
    <property type="entry name" value="Retrovirus zinc finger-like domains"/>
    <property type="match status" value="1"/>
</dbReference>
<dbReference type="InterPro" id="IPR001878">
    <property type="entry name" value="Znf_CCHC"/>
</dbReference>
<dbReference type="CDD" id="cd18018">
    <property type="entry name" value="DEXHc_RecQ4-like"/>
    <property type="match status" value="1"/>
</dbReference>
<dbReference type="NCBIfam" id="TIGR00614">
    <property type="entry name" value="recQ_fam"/>
    <property type="match status" value="1"/>
</dbReference>
<accession>A0AAJ7DZX3</accession>
<dbReference type="Pfam" id="PF00270">
    <property type="entry name" value="DEAD"/>
    <property type="match status" value="1"/>
</dbReference>
<feature type="domain" description="Helicase ATP-binding" evidence="16">
    <location>
        <begin position="530"/>
        <end position="707"/>
    </location>
</feature>
<evidence type="ECO:0000256" key="4">
    <source>
        <dbReference type="ARBA" id="ARBA00022801"/>
    </source>
</evidence>
<dbReference type="GO" id="GO:0005737">
    <property type="term" value="C:cytoplasm"/>
    <property type="evidence" value="ECO:0007669"/>
    <property type="project" value="TreeGrafter"/>
</dbReference>
<dbReference type="GO" id="GO:0006260">
    <property type="term" value="P:DNA replication"/>
    <property type="evidence" value="ECO:0007669"/>
    <property type="project" value="InterPro"/>
</dbReference>
<keyword evidence="18" id="KW-1185">Reference proteome</keyword>
<evidence type="ECO:0000313" key="19">
    <source>
        <dbReference type="RefSeq" id="XP_011502558.1"/>
    </source>
</evidence>
<dbReference type="EC" id="5.6.2.4" evidence="11"/>
<keyword evidence="8" id="KW-0413">Isomerase</keyword>
<dbReference type="InterPro" id="IPR011545">
    <property type="entry name" value="DEAD/DEAH_box_helicase_dom"/>
</dbReference>
<evidence type="ECO:0000256" key="8">
    <source>
        <dbReference type="ARBA" id="ARBA00023235"/>
    </source>
</evidence>
<dbReference type="PROSITE" id="PS50158">
    <property type="entry name" value="ZF_CCHC"/>
    <property type="match status" value="1"/>
</dbReference>
<dbReference type="GO" id="GO:0016787">
    <property type="term" value="F:hydrolase activity"/>
    <property type="evidence" value="ECO:0007669"/>
    <property type="project" value="UniProtKB-KW"/>
</dbReference>
<dbReference type="GO" id="GO:0003677">
    <property type="term" value="F:DNA binding"/>
    <property type="evidence" value="ECO:0007669"/>
    <property type="project" value="UniProtKB-KW"/>
</dbReference>
<evidence type="ECO:0000256" key="6">
    <source>
        <dbReference type="ARBA" id="ARBA00022840"/>
    </source>
</evidence>
<reference evidence="19" key="1">
    <citation type="submission" date="2025-08" db="UniProtKB">
        <authorList>
            <consortium name="RefSeq"/>
        </authorList>
    </citation>
    <scope>IDENTIFICATION</scope>
</reference>
<comment type="catalytic activity">
    <reaction evidence="12">
        <text>ATP + H2O = ADP + phosphate + H(+)</text>
        <dbReference type="Rhea" id="RHEA:13065"/>
        <dbReference type="ChEBI" id="CHEBI:15377"/>
        <dbReference type="ChEBI" id="CHEBI:15378"/>
        <dbReference type="ChEBI" id="CHEBI:30616"/>
        <dbReference type="ChEBI" id="CHEBI:43474"/>
        <dbReference type="ChEBI" id="CHEBI:456216"/>
    </reaction>
</comment>
<dbReference type="GO" id="GO:0005634">
    <property type="term" value="C:nucleus"/>
    <property type="evidence" value="ECO:0007669"/>
    <property type="project" value="UniProtKB-SubCell"/>
</dbReference>
<organism evidence="18 19">
    <name type="scientific">Ceratosolen solmsi marchali</name>
    <dbReference type="NCBI Taxonomy" id="326594"/>
    <lineage>
        <taxon>Eukaryota</taxon>
        <taxon>Metazoa</taxon>
        <taxon>Ecdysozoa</taxon>
        <taxon>Arthropoda</taxon>
        <taxon>Hexapoda</taxon>
        <taxon>Insecta</taxon>
        <taxon>Pterygota</taxon>
        <taxon>Neoptera</taxon>
        <taxon>Endopterygota</taxon>
        <taxon>Hymenoptera</taxon>
        <taxon>Apocrita</taxon>
        <taxon>Proctotrupomorpha</taxon>
        <taxon>Chalcidoidea</taxon>
        <taxon>Agaonidae</taxon>
        <taxon>Agaoninae</taxon>
        <taxon>Ceratosolen</taxon>
    </lineage>
</organism>
<keyword evidence="13" id="KW-0479">Metal-binding</keyword>
<evidence type="ECO:0000313" key="18">
    <source>
        <dbReference type="Proteomes" id="UP000695007"/>
    </source>
</evidence>
<evidence type="ECO:0000256" key="2">
    <source>
        <dbReference type="ARBA" id="ARBA00005446"/>
    </source>
</evidence>
<evidence type="ECO:0000256" key="12">
    <source>
        <dbReference type="ARBA" id="ARBA00049360"/>
    </source>
</evidence>
<evidence type="ECO:0000256" key="7">
    <source>
        <dbReference type="ARBA" id="ARBA00023125"/>
    </source>
</evidence>
<dbReference type="InterPro" id="IPR001650">
    <property type="entry name" value="Helicase_C-like"/>
</dbReference>
<dbReference type="Gene3D" id="3.40.50.300">
    <property type="entry name" value="P-loop containing nucleotide triphosphate hydrolases"/>
    <property type="match status" value="2"/>
</dbReference>
<dbReference type="InterPro" id="IPR014001">
    <property type="entry name" value="Helicase_ATP-bd"/>
</dbReference>
<keyword evidence="4" id="KW-0378">Hydrolase</keyword>
<comment type="similarity">
    <text evidence="2">Belongs to the helicase family. RecQ subfamily.</text>
</comment>
<dbReference type="InterPro" id="IPR021110">
    <property type="entry name" value="DNA_rep_checkpnt_protein"/>
</dbReference>
<protein>
    <recommendedName>
        <fullName evidence="11">DNA 3'-5' helicase</fullName>
        <ecNumber evidence="11">5.6.2.4</ecNumber>
    </recommendedName>
</protein>
<dbReference type="InterPro" id="IPR004589">
    <property type="entry name" value="DNA_helicase_ATP-dep_RecQ"/>
</dbReference>
<comment type="catalytic activity">
    <reaction evidence="10">
        <text>Couples ATP hydrolysis with the unwinding of duplex DNA by translocating in the 3'-5' direction.</text>
        <dbReference type="EC" id="5.6.2.4"/>
    </reaction>
</comment>
<dbReference type="CDD" id="cd22289">
    <property type="entry name" value="RecQL4_SLD2_NTD"/>
    <property type="match status" value="1"/>
</dbReference>
<dbReference type="InterPro" id="IPR036875">
    <property type="entry name" value="Znf_CCHC_sf"/>
</dbReference>
<evidence type="ECO:0000256" key="14">
    <source>
        <dbReference type="SAM" id="Coils"/>
    </source>
</evidence>
<dbReference type="Proteomes" id="UP000695007">
    <property type="component" value="Unplaced"/>
</dbReference>
<evidence type="ECO:0000256" key="3">
    <source>
        <dbReference type="ARBA" id="ARBA00022741"/>
    </source>
</evidence>
<dbReference type="GO" id="GO:0000724">
    <property type="term" value="P:double-strand break repair via homologous recombination"/>
    <property type="evidence" value="ECO:0007669"/>
    <property type="project" value="TreeGrafter"/>
</dbReference>
<dbReference type="GO" id="GO:0008270">
    <property type="term" value="F:zinc ion binding"/>
    <property type="evidence" value="ECO:0007669"/>
    <property type="project" value="UniProtKB-KW"/>
</dbReference>
<evidence type="ECO:0000256" key="1">
    <source>
        <dbReference type="ARBA" id="ARBA00004123"/>
    </source>
</evidence>
<dbReference type="GO" id="GO:0005524">
    <property type="term" value="F:ATP binding"/>
    <property type="evidence" value="ECO:0007669"/>
    <property type="project" value="UniProtKB-KW"/>
</dbReference>
<dbReference type="GO" id="GO:0005694">
    <property type="term" value="C:chromosome"/>
    <property type="evidence" value="ECO:0007669"/>
    <property type="project" value="TreeGrafter"/>
</dbReference>
<dbReference type="PANTHER" id="PTHR13710:SF108">
    <property type="entry name" value="ATP-DEPENDENT DNA HELICASE Q4"/>
    <property type="match status" value="1"/>
</dbReference>
<dbReference type="SMART" id="SM00490">
    <property type="entry name" value="HELICc"/>
    <property type="match status" value="1"/>
</dbReference>
<keyword evidence="7" id="KW-0238">DNA-binding</keyword>
<evidence type="ECO:0000256" key="9">
    <source>
        <dbReference type="ARBA" id="ARBA00023242"/>
    </source>
</evidence>
<dbReference type="PROSITE" id="PS51194">
    <property type="entry name" value="HELICASE_CTER"/>
    <property type="match status" value="1"/>
</dbReference>
<dbReference type="AlphaFoldDB" id="A0AAJ7DZX3"/>
<name>A0AAJ7DZX3_9HYME</name>
<keyword evidence="6" id="KW-0067">ATP-binding</keyword>
<dbReference type="InterPro" id="IPR027417">
    <property type="entry name" value="P-loop_NTPase"/>
</dbReference>
<dbReference type="FunFam" id="3.40.50.300:FF:000772">
    <property type="entry name" value="ATP-dependent DNA helicase Q4"/>
    <property type="match status" value="1"/>
</dbReference>
<sequence length="1216" mass="140083">MNLMEDPNFKTKYHKHKIRVKLWESDFMEKFGRKPNKNDIKVADMTIREAYKMYWKLKTKALEETLTDITFCKDTVDNISSDYSFSKSMQHPKPQEVQQKNILIDSKSVELVNNHANNCLSEITSISSYVTNKTNMENPLDHIALKQNCIKKNQTVFMERSSSFQLSQNMCKSLTFSKRNPRKSFSFSKFNAQQLELDLFSSQNNVFKSGSLNYIQPSKENFLTHSMLNNQSFTDDEDYICNSDSEEDRKNKRIRNLKKIVYDNGLEPNIDIIKDNMKNTMNQMVIKDITGFSSVLNPLNYQTKNFSINLRSNNKRKSKQSISTEKLNENFVKLNLKKKKFVHGKKVFNISKYKKNQWKEKKKERNFYETNVNISDSIFVNNNLLCYKCGESGHFSRDCKNLNDCLSQNATTDISVYPTLKEFEDLTKLNAVKICHQSVTAMQCDNMTTIKSNIIVHSGDWKNNQNLYMLEKPKLVITNVHENILKKTWEINPLYELESDYCLKDTPLEVLIALKKFGYNEFREGQEKAIMRILSGQSTLVVLPTGLGKSLCYQLPAYMYAKKYTCITLVISPLISLMNDQVSRMPNFLQAACLHTNQSSKEQEKVLENLKKRKLNILLISPEFIISGEKLNSLRNIKHSLPPIAFACIDEVHCISQWSHNFRPSYLTVCKVLKEQLGVEVTLGLTATASNTTVMNIIHFLNIKDGIAGVVLERSLPSNLCLTISQDQHKEEALFKFLQSEKLKKCKSIIIYCIRREECTRVAKFLRMSLSNFTLKQFNSKTKISSVVEVYHAGLSSYRRKIIQIAFMKSEIRIIVATIAFGMGLNKSNINAVIHFNMPASFEGYVQEIGRAGRDGSLAYCHLFLNPKKNLDEYELCRHINANGIDRYTIRRLLQRIFIPCSCINSYTELRCKGHEIGFSIDETVKLLDISEEIITTLLCYLELHPKHFIKLLPPSLINTEIYSHKGSNLLEVAAQSSQTLTMALALLKKNGTYNENSSTVKFSVIDVAAAIGLDSDELKSQIKKLEWTTENNKTKRSSISVQFNTRGFRVIASGDLSNDELEEALESLSQQNQLHSTISLQRLKSINSTMRKYSFTSIEECIHLNQETQLRSEEIKNTIRKHFEFNESTTDISDTLEIDLQNEDHIVADIRNLILSYKDVSFTGRSVARIFHGIQSPNYSAIIWSRCRFWRSHVTEDFNVICQLAKREILKYKKM</sequence>
<feature type="domain" description="CCHC-type" evidence="15">
    <location>
        <begin position="386"/>
        <end position="401"/>
    </location>
</feature>
<keyword evidence="14" id="KW-0175">Coiled coil</keyword>
<keyword evidence="5 19" id="KW-0347">Helicase</keyword>
<feature type="coiled-coil region" evidence="14">
    <location>
        <begin position="1052"/>
        <end position="1079"/>
    </location>
</feature>
<dbReference type="GO" id="GO:0009378">
    <property type="term" value="F:four-way junction helicase activity"/>
    <property type="evidence" value="ECO:0007669"/>
    <property type="project" value="TreeGrafter"/>
</dbReference>
<dbReference type="KEGG" id="csol:105365957"/>
<evidence type="ECO:0000256" key="11">
    <source>
        <dbReference type="ARBA" id="ARBA00034808"/>
    </source>
</evidence>
<keyword evidence="9" id="KW-0539">Nucleus</keyword>
<dbReference type="SMART" id="SM00343">
    <property type="entry name" value="ZnF_C2HC"/>
    <property type="match status" value="1"/>
</dbReference>
<keyword evidence="3" id="KW-0547">Nucleotide-binding</keyword>
<gene>
    <name evidence="19" type="primary">LOC105365957</name>
</gene>
<comment type="subcellular location">
    <subcellularLocation>
        <location evidence="1">Nucleus</location>
    </subcellularLocation>
</comment>
<evidence type="ECO:0000256" key="10">
    <source>
        <dbReference type="ARBA" id="ARBA00034617"/>
    </source>
</evidence>
<proteinExistence type="inferred from homology"/>
<keyword evidence="13" id="KW-0862">Zinc</keyword>
<dbReference type="Pfam" id="PF00271">
    <property type="entry name" value="Helicase_C"/>
    <property type="match status" value="1"/>
</dbReference>
<dbReference type="PROSITE" id="PS51192">
    <property type="entry name" value="HELICASE_ATP_BIND_1"/>
    <property type="match status" value="1"/>
</dbReference>
<dbReference type="GeneID" id="105365957"/>
<dbReference type="Pfam" id="PF11719">
    <property type="entry name" value="Drc1-Sld2"/>
    <property type="match status" value="1"/>
</dbReference>
<evidence type="ECO:0000259" key="17">
    <source>
        <dbReference type="PROSITE" id="PS51194"/>
    </source>
</evidence>
<evidence type="ECO:0000259" key="15">
    <source>
        <dbReference type="PROSITE" id="PS50158"/>
    </source>
</evidence>
<dbReference type="PANTHER" id="PTHR13710">
    <property type="entry name" value="DNA HELICASE RECQ FAMILY MEMBER"/>
    <property type="match status" value="1"/>
</dbReference>
<dbReference type="Gene3D" id="1.10.10.1460">
    <property type="match status" value="1"/>
</dbReference>
<dbReference type="Gene3D" id="4.10.60.10">
    <property type="entry name" value="Zinc finger, CCHC-type"/>
    <property type="match status" value="1"/>
</dbReference>
<evidence type="ECO:0000259" key="16">
    <source>
        <dbReference type="PROSITE" id="PS51192"/>
    </source>
</evidence>
<feature type="domain" description="Helicase C-terminal" evidence="17">
    <location>
        <begin position="730"/>
        <end position="905"/>
    </location>
</feature>
<dbReference type="Pfam" id="PF00098">
    <property type="entry name" value="zf-CCHC"/>
    <property type="match status" value="1"/>
</dbReference>
<dbReference type="SMART" id="SM00487">
    <property type="entry name" value="DEXDc"/>
    <property type="match status" value="1"/>
</dbReference>
<dbReference type="RefSeq" id="XP_011502558.1">
    <property type="nucleotide sequence ID" value="XM_011504256.1"/>
</dbReference>
<keyword evidence="13" id="KW-0863">Zinc-finger</keyword>
<evidence type="ECO:0000256" key="5">
    <source>
        <dbReference type="ARBA" id="ARBA00022806"/>
    </source>
</evidence>
<dbReference type="SUPFAM" id="SSF52540">
    <property type="entry name" value="P-loop containing nucleoside triphosphate hydrolases"/>
    <property type="match status" value="1"/>
</dbReference>
<dbReference type="GO" id="GO:0043138">
    <property type="term" value="F:3'-5' DNA helicase activity"/>
    <property type="evidence" value="ECO:0007669"/>
    <property type="project" value="UniProtKB-EC"/>
</dbReference>
<evidence type="ECO:0000256" key="13">
    <source>
        <dbReference type="PROSITE-ProRule" id="PRU00047"/>
    </source>
</evidence>
<dbReference type="CTD" id="53438"/>